<name>A0A9W8YCK9_9PLEO</name>
<feature type="domain" description="SRR1-like" evidence="1">
    <location>
        <begin position="195"/>
        <end position="322"/>
    </location>
</feature>
<dbReference type="InterPro" id="IPR012942">
    <property type="entry name" value="SRR1-like"/>
</dbReference>
<dbReference type="AlphaFoldDB" id="A0A9W8YCK9"/>
<dbReference type="EMBL" id="JAPEUY010000005">
    <property type="protein sequence ID" value="KAJ4373294.1"/>
    <property type="molecule type" value="Genomic_DNA"/>
</dbReference>
<dbReference type="Proteomes" id="UP001140560">
    <property type="component" value="Unassembled WGS sequence"/>
</dbReference>
<reference evidence="2" key="1">
    <citation type="submission" date="2022-10" db="EMBL/GenBank/DDBJ databases">
        <title>Tapping the CABI collections for fungal endophytes: first genome assemblies for Collariella, Neodidymelliopsis, Ascochyta clinopodiicola, Didymella pomorum, Didymosphaeria variabile, Neocosmospora piperis and Neocucurbitaria cava.</title>
        <authorList>
            <person name="Hill R."/>
        </authorList>
    </citation>
    <scope>NUCLEOTIDE SEQUENCE</scope>
    <source>
        <strain evidence="2">IMI 356814</strain>
    </source>
</reference>
<gene>
    <name evidence="2" type="ORF">N0V83_003588</name>
</gene>
<dbReference type="OrthoDB" id="5230585at2759"/>
<evidence type="ECO:0000313" key="2">
    <source>
        <dbReference type="EMBL" id="KAJ4373294.1"/>
    </source>
</evidence>
<sequence length="379" mass="42157">MSASTEACKAAAKDASDDEYVNTSVVELGPILEAESKYGPIFRRELFDVAYAAHLSIQNKRQKTSDLLGGEQEGEENIVSDDQVVLLDIYGNERKVYLMGDGVRVEHNGIPYITQRCWSYRSIQSLGYAYGGGGGGNRDQLCPYDLGSARHVEADAKDCFKVEVLTENSIAWKGEWTNSEMYHRITAFLDEHAGKTMQHVDKIICFGLGCFDAKYPLAVKCRYIQHLAAYTIRDVIAQKQGGEPPKIYTQEPHYCKAAIALVKARFDMEVLEDPEGFRALDGNTFVMTVSPDVPVRQVAFGLTHEFGGPAGMFCNSITSEGLECDGKGSEARDGHHSVSPYRTCEPSPGLWRYKQESVWMEYSDMASFGDIGVYLKRRA</sequence>
<dbReference type="Pfam" id="PF07985">
    <property type="entry name" value="SRR1"/>
    <property type="match status" value="1"/>
</dbReference>
<accession>A0A9W8YCK9</accession>
<organism evidence="2 3">
    <name type="scientific">Neocucurbitaria cava</name>
    <dbReference type="NCBI Taxonomy" id="798079"/>
    <lineage>
        <taxon>Eukaryota</taxon>
        <taxon>Fungi</taxon>
        <taxon>Dikarya</taxon>
        <taxon>Ascomycota</taxon>
        <taxon>Pezizomycotina</taxon>
        <taxon>Dothideomycetes</taxon>
        <taxon>Pleosporomycetidae</taxon>
        <taxon>Pleosporales</taxon>
        <taxon>Pleosporineae</taxon>
        <taxon>Cucurbitariaceae</taxon>
        <taxon>Neocucurbitaria</taxon>
    </lineage>
</organism>
<protein>
    <recommendedName>
        <fullName evidence="1">SRR1-like domain-containing protein</fullName>
    </recommendedName>
</protein>
<dbReference type="PANTHER" id="PTHR42080:SF1">
    <property type="entry name" value="SRR1-LIKE DOMAIN-CONTAINING PROTEIN"/>
    <property type="match status" value="1"/>
</dbReference>
<comment type="caution">
    <text evidence="2">The sequence shown here is derived from an EMBL/GenBank/DDBJ whole genome shotgun (WGS) entry which is preliminary data.</text>
</comment>
<dbReference type="PANTHER" id="PTHR42080">
    <property type="entry name" value="SRR1 DOMAIN-CONTAINING PROTEIN"/>
    <property type="match status" value="1"/>
</dbReference>
<evidence type="ECO:0000259" key="1">
    <source>
        <dbReference type="Pfam" id="PF07985"/>
    </source>
</evidence>
<proteinExistence type="predicted"/>
<evidence type="ECO:0000313" key="3">
    <source>
        <dbReference type="Proteomes" id="UP001140560"/>
    </source>
</evidence>
<keyword evidence="3" id="KW-1185">Reference proteome</keyword>